<organism evidence="1">
    <name type="scientific">Nicotiana tabacum</name>
    <name type="common">Common tobacco</name>
    <dbReference type="NCBI Taxonomy" id="4097"/>
    <lineage>
        <taxon>Eukaryota</taxon>
        <taxon>Viridiplantae</taxon>
        <taxon>Streptophyta</taxon>
        <taxon>Embryophyta</taxon>
        <taxon>Tracheophyta</taxon>
        <taxon>Spermatophyta</taxon>
        <taxon>Magnoliopsida</taxon>
        <taxon>eudicotyledons</taxon>
        <taxon>Gunneridae</taxon>
        <taxon>Pentapetalae</taxon>
        <taxon>asterids</taxon>
        <taxon>lamiids</taxon>
        <taxon>Solanales</taxon>
        <taxon>Solanaceae</taxon>
        <taxon>Nicotianoideae</taxon>
        <taxon>Nicotianeae</taxon>
        <taxon>Nicotiana</taxon>
    </lineage>
</organism>
<dbReference type="AlphaFoldDB" id="A0A1S4B663"/>
<dbReference type="InterPro" id="IPR012337">
    <property type="entry name" value="RNaseH-like_sf"/>
</dbReference>
<dbReference type="PANTHER" id="PTHR42648:SF27">
    <property type="entry name" value="RNA-DIRECTED DNA POLYMERASE"/>
    <property type="match status" value="1"/>
</dbReference>
<dbReference type="KEGG" id="nta:107804983"/>
<proteinExistence type="predicted"/>
<dbReference type="PANTHER" id="PTHR42648">
    <property type="entry name" value="TRANSPOSASE, PUTATIVE-RELATED"/>
    <property type="match status" value="1"/>
</dbReference>
<dbReference type="InterPro" id="IPR039537">
    <property type="entry name" value="Retrotran_Ty1/copia-like"/>
</dbReference>
<accession>A0A1S4B663</accession>
<dbReference type="SUPFAM" id="SSF53098">
    <property type="entry name" value="Ribonuclease H-like"/>
    <property type="match status" value="1"/>
</dbReference>
<dbReference type="RefSeq" id="XP_016484440.1">
    <property type="nucleotide sequence ID" value="XM_016628954.1"/>
</dbReference>
<dbReference type="PaxDb" id="4097-A0A1S4B663"/>
<evidence type="ECO:0000313" key="1">
    <source>
        <dbReference type="RefSeq" id="XP_016484440.1"/>
    </source>
</evidence>
<gene>
    <name evidence="1" type="primary">LOC107804983</name>
</gene>
<name>A0A1S4B663_TOBAC</name>
<reference evidence="1" key="1">
    <citation type="submission" date="2025-08" db="UniProtKB">
        <authorList>
            <consortium name="RefSeq"/>
        </authorList>
    </citation>
    <scope>IDENTIFICATION</scope>
</reference>
<sequence length="312" mass="34902">MANVLQHQHCSMGSAHDMLKSFKEMFGEQNRAAKQTTMEALLNTKMAEGSSVRDHVLKMMGLLNELEVLGVVIDKKSQVEMEALVVALNVEKVSISKSKGGKKKKKAQKVLAPGGATGVKKTKGKCYHYSGATNHICTTLQGFQETWRLCENEVCYFEANGEPTPALALKDIRVSFNDYSKYGYIYLLRRKSECFEKLKELKTETEKRHDKYIKTLRTDRGAQLSAPGIPQQNGVAERRNITLLEMEEVNDIPIPQGVEDNIEASVQNDVVIQQQNPTAPVVTSRSGRIIKKPLRFALVGESYDRIPEEPST</sequence>
<dbReference type="OrthoDB" id="904370at2759"/>
<dbReference type="Pfam" id="PF14223">
    <property type="entry name" value="Retrotran_gag_2"/>
    <property type="match status" value="1"/>
</dbReference>
<protein>
    <submittedName>
        <fullName evidence="1">Uncharacterized protein</fullName>
    </submittedName>
</protein>